<organism evidence="1">
    <name type="scientific">Sesamum latifolium</name>
    <dbReference type="NCBI Taxonomy" id="2727402"/>
    <lineage>
        <taxon>Eukaryota</taxon>
        <taxon>Viridiplantae</taxon>
        <taxon>Streptophyta</taxon>
        <taxon>Embryophyta</taxon>
        <taxon>Tracheophyta</taxon>
        <taxon>Spermatophyta</taxon>
        <taxon>Magnoliopsida</taxon>
        <taxon>eudicotyledons</taxon>
        <taxon>Gunneridae</taxon>
        <taxon>Pentapetalae</taxon>
        <taxon>asterids</taxon>
        <taxon>lamiids</taxon>
        <taxon>Lamiales</taxon>
        <taxon>Pedaliaceae</taxon>
        <taxon>Sesamum</taxon>
    </lineage>
</organism>
<evidence type="ECO:0000313" key="1">
    <source>
        <dbReference type="EMBL" id="KAL0453844.1"/>
    </source>
</evidence>
<gene>
    <name evidence="1" type="ORF">Slati_1362500</name>
</gene>
<name>A0AAW2XIC4_9LAMI</name>
<comment type="caution">
    <text evidence="1">The sequence shown here is derived from an EMBL/GenBank/DDBJ whole genome shotgun (WGS) entry which is preliminary data.</text>
</comment>
<proteinExistence type="predicted"/>
<reference evidence="1" key="1">
    <citation type="submission" date="2020-06" db="EMBL/GenBank/DDBJ databases">
        <authorList>
            <person name="Li T."/>
            <person name="Hu X."/>
            <person name="Zhang T."/>
            <person name="Song X."/>
            <person name="Zhang H."/>
            <person name="Dai N."/>
            <person name="Sheng W."/>
            <person name="Hou X."/>
            <person name="Wei L."/>
        </authorList>
    </citation>
    <scope>NUCLEOTIDE SEQUENCE</scope>
    <source>
        <strain evidence="1">KEN1</strain>
        <tissue evidence="1">Leaf</tissue>
    </source>
</reference>
<protein>
    <submittedName>
        <fullName evidence="1">Uncharacterized protein</fullName>
    </submittedName>
</protein>
<sequence length="128" mass="14504">MTRCSENSDTEEQLTIMESTMDDVGIVEKSMMEYTFPIADVTISSIAKPTAQANNFEIQLAIIQIILSSVQFSNLPDEDPNKHLFNFLEICDTFKFDGVSDDSVRLRIFPFSLCDTVKDWLQSLPAVR</sequence>
<dbReference type="AlphaFoldDB" id="A0AAW2XIC4"/>
<reference evidence="1" key="2">
    <citation type="journal article" date="2024" name="Plant">
        <title>Genomic evolution and insights into agronomic trait innovations of Sesamum species.</title>
        <authorList>
            <person name="Miao H."/>
            <person name="Wang L."/>
            <person name="Qu L."/>
            <person name="Liu H."/>
            <person name="Sun Y."/>
            <person name="Le M."/>
            <person name="Wang Q."/>
            <person name="Wei S."/>
            <person name="Zheng Y."/>
            <person name="Lin W."/>
            <person name="Duan Y."/>
            <person name="Cao H."/>
            <person name="Xiong S."/>
            <person name="Wang X."/>
            <person name="Wei L."/>
            <person name="Li C."/>
            <person name="Ma Q."/>
            <person name="Ju M."/>
            <person name="Zhao R."/>
            <person name="Li G."/>
            <person name="Mu C."/>
            <person name="Tian Q."/>
            <person name="Mei H."/>
            <person name="Zhang T."/>
            <person name="Gao T."/>
            <person name="Zhang H."/>
        </authorList>
    </citation>
    <scope>NUCLEOTIDE SEQUENCE</scope>
    <source>
        <strain evidence="1">KEN1</strain>
    </source>
</reference>
<dbReference type="EMBL" id="JACGWN010000004">
    <property type="protein sequence ID" value="KAL0453844.1"/>
    <property type="molecule type" value="Genomic_DNA"/>
</dbReference>
<accession>A0AAW2XIC4</accession>